<feature type="region of interest" description="Disordered" evidence="12">
    <location>
        <begin position="50"/>
        <end position="75"/>
    </location>
</feature>
<keyword evidence="11" id="KW-0407">Ion channel</keyword>
<keyword evidence="2" id="KW-0813">Transport</keyword>
<reference evidence="16" key="1">
    <citation type="submission" date="2016-11" db="UniProtKB">
        <authorList>
            <consortium name="WormBaseParasite"/>
        </authorList>
    </citation>
    <scope>IDENTIFICATION</scope>
</reference>
<organism evidence="15 16">
    <name type="scientific">Heterorhabditis bacteriophora</name>
    <name type="common">Entomopathogenic nematode worm</name>
    <dbReference type="NCBI Taxonomy" id="37862"/>
    <lineage>
        <taxon>Eukaryota</taxon>
        <taxon>Metazoa</taxon>
        <taxon>Ecdysozoa</taxon>
        <taxon>Nematoda</taxon>
        <taxon>Chromadorea</taxon>
        <taxon>Rhabditida</taxon>
        <taxon>Rhabditina</taxon>
        <taxon>Rhabditomorpha</taxon>
        <taxon>Strongyloidea</taxon>
        <taxon>Heterorhabditidae</taxon>
        <taxon>Heterorhabditis</taxon>
    </lineage>
</organism>
<dbReference type="PANTHER" id="PTHR11537">
    <property type="entry name" value="VOLTAGE-GATED POTASSIUM CHANNEL"/>
    <property type="match status" value="1"/>
</dbReference>
<feature type="compositionally biased region" description="Basic and acidic residues" evidence="12">
    <location>
        <begin position="50"/>
        <end position="60"/>
    </location>
</feature>
<dbReference type="InterPro" id="IPR027359">
    <property type="entry name" value="Volt_channel_dom_sf"/>
</dbReference>
<keyword evidence="3" id="KW-0633">Potassium transport</keyword>
<dbReference type="PRINTS" id="PR00169">
    <property type="entry name" value="KCHANNEL"/>
</dbReference>
<evidence type="ECO:0000313" key="15">
    <source>
        <dbReference type="Proteomes" id="UP000095283"/>
    </source>
</evidence>
<dbReference type="Pfam" id="PF00520">
    <property type="entry name" value="Ion_trans"/>
    <property type="match status" value="1"/>
</dbReference>
<accession>A0A1I7X9H3</accession>
<name>A0A1I7X9H3_HETBA</name>
<evidence type="ECO:0000256" key="10">
    <source>
        <dbReference type="ARBA" id="ARBA00023136"/>
    </source>
</evidence>
<keyword evidence="9" id="KW-0406">Ion transport</keyword>
<dbReference type="SUPFAM" id="SSF81324">
    <property type="entry name" value="Voltage-gated potassium channels"/>
    <property type="match status" value="1"/>
</dbReference>
<keyword evidence="5" id="KW-0631">Potassium channel</keyword>
<keyword evidence="4 13" id="KW-0812">Transmembrane</keyword>
<evidence type="ECO:0000256" key="5">
    <source>
        <dbReference type="ARBA" id="ARBA00022826"/>
    </source>
</evidence>
<evidence type="ECO:0000256" key="4">
    <source>
        <dbReference type="ARBA" id="ARBA00022692"/>
    </source>
</evidence>
<dbReference type="Proteomes" id="UP000095283">
    <property type="component" value="Unplaced"/>
</dbReference>
<dbReference type="Gene3D" id="1.10.287.70">
    <property type="match status" value="1"/>
</dbReference>
<dbReference type="InterPro" id="IPR005821">
    <property type="entry name" value="Ion_trans_dom"/>
</dbReference>
<evidence type="ECO:0000256" key="7">
    <source>
        <dbReference type="ARBA" id="ARBA00022958"/>
    </source>
</evidence>
<feature type="region of interest" description="Disordered" evidence="12">
    <location>
        <begin position="1"/>
        <end position="29"/>
    </location>
</feature>
<keyword evidence="10 13" id="KW-0472">Membrane</keyword>
<dbReference type="InterPro" id="IPR028325">
    <property type="entry name" value="VG_K_chnl"/>
</dbReference>
<evidence type="ECO:0000256" key="6">
    <source>
        <dbReference type="ARBA" id="ARBA00022882"/>
    </source>
</evidence>
<dbReference type="AlphaFoldDB" id="A0A1I7X9H3"/>
<comment type="subcellular location">
    <subcellularLocation>
        <location evidence="1">Membrane</location>
        <topology evidence="1">Multi-pass membrane protein</topology>
    </subcellularLocation>
</comment>
<keyword evidence="8 13" id="KW-1133">Transmembrane helix</keyword>
<feature type="domain" description="Ion transport" evidence="14">
    <location>
        <begin position="205"/>
        <end position="307"/>
    </location>
</feature>
<dbReference type="GO" id="GO:0001508">
    <property type="term" value="P:action potential"/>
    <property type="evidence" value="ECO:0007669"/>
    <property type="project" value="TreeGrafter"/>
</dbReference>
<evidence type="ECO:0000256" key="12">
    <source>
        <dbReference type="SAM" id="MobiDB-lite"/>
    </source>
</evidence>
<evidence type="ECO:0000259" key="14">
    <source>
        <dbReference type="Pfam" id="PF00520"/>
    </source>
</evidence>
<evidence type="ECO:0000256" key="1">
    <source>
        <dbReference type="ARBA" id="ARBA00004141"/>
    </source>
</evidence>
<feature type="compositionally biased region" description="Basic and acidic residues" evidence="12">
    <location>
        <begin position="7"/>
        <end position="16"/>
    </location>
</feature>
<feature type="transmembrane region" description="Helical" evidence="13">
    <location>
        <begin position="225"/>
        <end position="245"/>
    </location>
</feature>
<dbReference type="Gene3D" id="1.20.120.350">
    <property type="entry name" value="Voltage-gated potassium channels. Chain C"/>
    <property type="match status" value="1"/>
</dbReference>
<protein>
    <submittedName>
        <fullName evidence="16">Ion_trans domain-containing protein</fullName>
    </submittedName>
</protein>
<evidence type="ECO:0000256" key="8">
    <source>
        <dbReference type="ARBA" id="ARBA00022989"/>
    </source>
</evidence>
<evidence type="ECO:0000256" key="13">
    <source>
        <dbReference type="SAM" id="Phobius"/>
    </source>
</evidence>
<sequence length="373" mass="41899">MSYDAHTQVERNEHQVKGRGVGMGSEAHQSDSCFAGMSVRRRLEQVLHVHPEKYQSESRSNRASRHATPETNERSRSIDNVLPTIMDLDEANGNLLVNEDSTRTGSPQRGTPIDERVYLDIPAVSLEIRKNARNTTCKIPRSTFSTGIDLLLSLSYTSTRVEEELNGQKLCQLMFFLGKCDFSSSIVSFCWETVPSADVREYNVTLIISSEAPEKEEGRNFANPFFWIELVCILWFTIELFLRFVSSPSKVTFLTSFLNIIDFVAIAPFFVNLIWADASKSNSSMSFAVLRVLRLVRVFRIFKLSSYGDLVPLSPQGKIVGSMCALIGVLTLALPVPIIVANFKHFYRQENRLATMRTIGKGSDDVESGEDDS</sequence>
<evidence type="ECO:0000256" key="9">
    <source>
        <dbReference type="ARBA" id="ARBA00023065"/>
    </source>
</evidence>
<proteinExistence type="predicted"/>
<feature type="transmembrane region" description="Helical" evidence="13">
    <location>
        <begin position="257"/>
        <end position="276"/>
    </location>
</feature>
<evidence type="ECO:0000256" key="3">
    <source>
        <dbReference type="ARBA" id="ARBA00022538"/>
    </source>
</evidence>
<dbReference type="GO" id="GO:0005251">
    <property type="term" value="F:delayed rectifier potassium channel activity"/>
    <property type="evidence" value="ECO:0007669"/>
    <property type="project" value="TreeGrafter"/>
</dbReference>
<dbReference type="GO" id="GO:0008076">
    <property type="term" value="C:voltage-gated potassium channel complex"/>
    <property type="evidence" value="ECO:0007669"/>
    <property type="project" value="InterPro"/>
</dbReference>
<evidence type="ECO:0000256" key="11">
    <source>
        <dbReference type="ARBA" id="ARBA00023303"/>
    </source>
</evidence>
<keyword evidence="15" id="KW-1185">Reference proteome</keyword>
<keyword evidence="6" id="KW-0851">Voltage-gated channel</keyword>
<dbReference type="PANTHER" id="PTHR11537:SF113">
    <property type="entry name" value="POTASSIUM VOLTAGE-GATED CHANNEL PROTEIN SHAKER"/>
    <property type="match status" value="1"/>
</dbReference>
<dbReference type="WBParaSite" id="Hba_14317">
    <property type="protein sequence ID" value="Hba_14317"/>
    <property type="gene ID" value="Hba_14317"/>
</dbReference>
<evidence type="ECO:0000313" key="16">
    <source>
        <dbReference type="WBParaSite" id="Hba_14317"/>
    </source>
</evidence>
<evidence type="ECO:0000256" key="2">
    <source>
        <dbReference type="ARBA" id="ARBA00022448"/>
    </source>
</evidence>
<keyword evidence="7" id="KW-0630">Potassium</keyword>
<feature type="transmembrane region" description="Helical" evidence="13">
    <location>
        <begin position="319"/>
        <end position="343"/>
    </location>
</feature>